<keyword evidence="3" id="KW-1185">Reference proteome</keyword>
<accession>A0ABQ5QHY6</accession>
<dbReference type="RefSeq" id="WP_285576422.1">
    <property type="nucleotide sequence ID" value="NZ_BSDE01000006.1"/>
</dbReference>
<evidence type="ECO:0000313" key="3">
    <source>
        <dbReference type="Proteomes" id="UP001165069"/>
    </source>
</evidence>
<name>A0ABQ5QHY6_9BACT</name>
<evidence type="ECO:0000256" key="1">
    <source>
        <dbReference type="SAM" id="MobiDB-lite"/>
    </source>
</evidence>
<reference evidence="2 3" key="1">
    <citation type="journal article" date="2023" name="Antonie Van Leeuwenhoek">
        <title>Mesoterricola silvestris gen. nov., sp. nov., Mesoterricola sediminis sp. nov., Geothrix oryzae sp. nov., Geothrix edaphica sp. nov., Geothrix rubra sp. nov., and Geothrix limicola sp. nov., six novel members of Acidobacteriota isolated from soils.</title>
        <authorList>
            <person name="Itoh H."/>
            <person name="Sugisawa Y."/>
            <person name="Mise K."/>
            <person name="Xu Z."/>
            <person name="Kuniyasu M."/>
            <person name="Ushijima N."/>
            <person name="Kawano K."/>
            <person name="Kobayashi E."/>
            <person name="Shiratori Y."/>
            <person name="Masuda Y."/>
            <person name="Senoo K."/>
        </authorList>
    </citation>
    <scope>NUCLEOTIDE SEQUENCE [LARGE SCALE GENOMIC DNA]</scope>
    <source>
        <strain evidence="2 3">Red804</strain>
    </source>
</reference>
<proteinExistence type="predicted"/>
<dbReference type="EMBL" id="BSDE01000006">
    <property type="protein sequence ID" value="GLH74307.1"/>
    <property type="molecule type" value="Genomic_DNA"/>
</dbReference>
<comment type="caution">
    <text evidence="2">The sequence shown here is derived from an EMBL/GenBank/DDBJ whole genome shotgun (WGS) entry which is preliminary data.</text>
</comment>
<feature type="region of interest" description="Disordered" evidence="1">
    <location>
        <begin position="89"/>
        <end position="129"/>
    </location>
</feature>
<protein>
    <submittedName>
        <fullName evidence="2">Uncharacterized protein</fullName>
    </submittedName>
</protein>
<dbReference type="Proteomes" id="UP001165069">
    <property type="component" value="Unassembled WGS sequence"/>
</dbReference>
<organism evidence="2 3">
    <name type="scientific">Geothrix limicola</name>
    <dbReference type="NCBI Taxonomy" id="2927978"/>
    <lineage>
        <taxon>Bacteria</taxon>
        <taxon>Pseudomonadati</taxon>
        <taxon>Acidobacteriota</taxon>
        <taxon>Holophagae</taxon>
        <taxon>Holophagales</taxon>
        <taxon>Holophagaceae</taxon>
        <taxon>Geothrix</taxon>
    </lineage>
</organism>
<gene>
    <name evidence="2" type="ORF">GETHLI_28090</name>
</gene>
<sequence>MGPLAVASLAPATLSAVSPLRPVQNVGQNTGAARATAVTGQDLAQDIFQRTFQAAATFPVAEPATGTAGLLQDATASLLAALNAPQPAADTTTATEAATQATAPTATNPTIGDTTTTTAPSPTPPALTLTDLPAAQDSLGTSLSADFALQTALRFGANVLGGTAPAQATSEGTGLVRDATTVLRTGNVQPHAGGPGPEAYQLRNPAAVQQAIRTYQAPPALEQPAGLDLLV</sequence>
<evidence type="ECO:0000313" key="2">
    <source>
        <dbReference type="EMBL" id="GLH74307.1"/>
    </source>
</evidence>